<evidence type="ECO:0000313" key="3">
    <source>
        <dbReference type="Proteomes" id="UP000017836"/>
    </source>
</evidence>
<dbReference type="EMBL" id="KI392591">
    <property type="protein sequence ID" value="ERN13196.1"/>
    <property type="molecule type" value="Genomic_DNA"/>
</dbReference>
<reference evidence="3" key="1">
    <citation type="journal article" date="2013" name="Science">
        <title>The Amborella genome and the evolution of flowering plants.</title>
        <authorList>
            <consortium name="Amborella Genome Project"/>
        </authorList>
    </citation>
    <scope>NUCLEOTIDE SEQUENCE [LARGE SCALE GENOMIC DNA]</scope>
</reference>
<gene>
    <name evidence="2" type="ORF">AMTR_s00040p00219120</name>
</gene>
<dbReference type="AlphaFoldDB" id="W1PYX1"/>
<accession>W1PYX1</accession>
<organism evidence="2 3">
    <name type="scientific">Amborella trichopoda</name>
    <dbReference type="NCBI Taxonomy" id="13333"/>
    <lineage>
        <taxon>Eukaryota</taxon>
        <taxon>Viridiplantae</taxon>
        <taxon>Streptophyta</taxon>
        <taxon>Embryophyta</taxon>
        <taxon>Tracheophyta</taxon>
        <taxon>Spermatophyta</taxon>
        <taxon>Magnoliopsida</taxon>
        <taxon>Amborellales</taxon>
        <taxon>Amborellaceae</taxon>
        <taxon>Amborella</taxon>
    </lineage>
</organism>
<feature type="region of interest" description="Disordered" evidence="1">
    <location>
        <begin position="37"/>
        <end position="86"/>
    </location>
</feature>
<evidence type="ECO:0000256" key="1">
    <source>
        <dbReference type="SAM" id="MobiDB-lite"/>
    </source>
</evidence>
<feature type="compositionally biased region" description="Basic and acidic residues" evidence="1">
    <location>
        <begin position="37"/>
        <end position="53"/>
    </location>
</feature>
<feature type="compositionally biased region" description="Basic and acidic residues" evidence="1">
    <location>
        <begin position="72"/>
        <end position="86"/>
    </location>
</feature>
<keyword evidence="3" id="KW-1185">Reference proteome</keyword>
<dbReference type="HOGENOM" id="CLU_2500928_0_0_1"/>
<name>W1PYX1_AMBTC</name>
<proteinExistence type="predicted"/>
<evidence type="ECO:0000313" key="2">
    <source>
        <dbReference type="EMBL" id="ERN13196.1"/>
    </source>
</evidence>
<sequence>MEVEMCVVDIRKAKKNEQCQKLQLEKKNVEKVREAITEKPESHVKVSQEKANRENSIGEETGAPETKSIVGAKKEESMEVEHGKLK</sequence>
<protein>
    <submittedName>
        <fullName evidence="2">Uncharacterized protein</fullName>
    </submittedName>
</protein>
<dbReference type="Proteomes" id="UP000017836">
    <property type="component" value="Unassembled WGS sequence"/>
</dbReference>
<dbReference type="Gramene" id="ERN13196">
    <property type="protein sequence ID" value="ERN13196"/>
    <property type="gene ID" value="AMTR_s00040p00219120"/>
</dbReference>